<dbReference type="Pfam" id="PF00300">
    <property type="entry name" value="His_Phos_1"/>
    <property type="match status" value="1"/>
</dbReference>
<dbReference type="Proteomes" id="UP001595690">
    <property type="component" value="Unassembled WGS sequence"/>
</dbReference>
<organism evidence="1 2">
    <name type="scientific">Lentzea rhizosphaerae</name>
    <dbReference type="NCBI Taxonomy" id="2041025"/>
    <lineage>
        <taxon>Bacteria</taxon>
        <taxon>Bacillati</taxon>
        <taxon>Actinomycetota</taxon>
        <taxon>Actinomycetes</taxon>
        <taxon>Pseudonocardiales</taxon>
        <taxon>Pseudonocardiaceae</taxon>
        <taxon>Lentzea</taxon>
    </lineage>
</organism>
<dbReference type="SMART" id="SM00855">
    <property type="entry name" value="PGAM"/>
    <property type="match status" value="1"/>
</dbReference>
<dbReference type="InterPro" id="IPR029033">
    <property type="entry name" value="His_PPase_superfam"/>
</dbReference>
<protein>
    <submittedName>
        <fullName evidence="1">SixA phosphatase family protein</fullName>
    </submittedName>
</protein>
<dbReference type="EMBL" id="JBHRZI010000015">
    <property type="protein sequence ID" value="MFC3893872.1"/>
    <property type="molecule type" value="Genomic_DNA"/>
</dbReference>
<reference evidence="2" key="1">
    <citation type="journal article" date="2019" name="Int. J. Syst. Evol. Microbiol.">
        <title>The Global Catalogue of Microorganisms (GCM) 10K type strain sequencing project: providing services to taxonomists for standard genome sequencing and annotation.</title>
        <authorList>
            <consortium name="The Broad Institute Genomics Platform"/>
            <consortium name="The Broad Institute Genome Sequencing Center for Infectious Disease"/>
            <person name="Wu L."/>
            <person name="Ma J."/>
        </authorList>
    </citation>
    <scope>NUCLEOTIDE SEQUENCE [LARGE SCALE GENOMIC DNA]</scope>
    <source>
        <strain evidence="2">CGMCC 4.7405</strain>
    </source>
</reference>
<evidence type="ECO:0000313" key="1">
    <source>
        <dbReference type="EMBL" id="MFC3893872.1"/>
    </source>
</evidence>
<dbReference type="CDD" id="cd07067">
    <property type="entry name" value="HP_PGM_like"/>
    <property type="match status" value="1"/>
</dbReference>
<dbReference type="InterPro" id="IPR013078">
    <property type="entry name" value="His_Pase_superF_clade-1"/>
</dbReference>
<comment type="caution">
    <text evidence="1">The sequence shown here is derived from an EMBL/GenBank/DDBJ whole genome shotgun (WGS) entry which is preliminary data.</text>
</comment>
<dbReference type="RefSeq" id="WP_382374741.1">
    <property type="nucleotide sequence ID" value="NZ_JBHRZI010000015.1"/>
</dbReference>
<name>A0ABV8BWD9_9PSEU</name>
<proteinExistence type="predicted"/>
<evidence type="ECO:0000313" key="2">
    <source>
        <dbReference type="Proteomes" id="UP001595690"/>
    </source>
</evidence>
<dbReference type="SUPFAM" id="SSF53254">
    <property type="entry name" value="Phosphoglycerate mutase-like"/>
    <property type="match status" value="1"/>
</dbReference>
<sequence>MTTVLLVRHADIDLPPSSDDPPLNEPGRHRAELLARIVAEAGVTAIVTSVFRRTKQTAQPLASRTQLHPVVAGPGLADQIRSGSLGEVVLVVGHSNTVPPLVGELGGTPSPIGEREFDNLFVVTVDAGGVRLKYGEREP</sequence>
<gene>
    <name evidence="1" type="ORF">ACFOWZ_20540</name>
</gene>
<keyword evidence="2" id="KW-1185">Reference proteome</keyword>
<dbReference type="Gene3D" id="3.40.50.1240">
    <property type="entry name" value="Phosphoglycerate mutase-like"/>
    <property type="match status" value="1"/>
</dbReference>
<accession>A0ABV8BWD9</accession>